<dbReference type="PANTHER" id="PTHR35339:SF4">
    <property type="entry name" value="LINALOOL DEHYDRATASE_ISOMERASE DOMAIN-CONTAINING PROTEIN"/>
    <property type="match status" value="1"/>
</dbReference>
<evidence type="ECO:0000313" key="4">
    <source>
        <dbReference type="Proteomes" id="UP000277580"/>
    </source>
</evidence>
<keyword evidence="4" id="KW-1185">Reference proteome</keyword>
<accession>A0A3N4KGC8</accession>
<dbReference type="STRING" id="1392247.A0A3N4KGC8"/>
<sequence length="640" mass="71148">MPLSPHPFSTNPLKTRADLHNALESFLNPLAPHTSPNGARIKIGSTATHYDETAAQLEGFARPLWGLASLLAGGGKYEGTERWVHGLAAGTDPESNEYWGETRARDQRMVEMSPIGFSLAVAPGAMWEPLGTREKENVVKWLNAINDKEMPNTNWLWFRVFANLGLSKVGAPFDPERLKADLDHLDTFYLGDGWSRDGPEGVRQLDYYSGSFAIQYAQLVYSKLAADTDPARSEEYRDRARKYAADFVHMFDEEGRAIPFGRSTTYRMAMAAFWGAVAFADVELPAPLSWGVIKGILLRNLRWWSRQDIFSSDGTLSIGYCYPNMYFTENYNSPGSPYWGMKAFIPLALSESHPFWKAEELPYPSSQLPKTVALHHPSHIISHLGGHTFLLSSGQACHYPLKATQAKYGKFAYSSAFGFSVPTGSFGLDQHAADSMIAFSEDEGETWKTRRLAPGARIESIDGEPVLISKWFPWPDVEVETWLIPPVESVSENWHLRVHKLKNPNRKLMSVEGAFAIYGQTSKDGRTLDTFDGDEGRFTKLGEAFAVSSAGAVGILDMSPGDQRKGVVMNVDANANLIAARTVLPQLEAINLPKEGETWLVSAVFALPVTSGETSVKGTWEERWEKKPAVPEWISKLMKQ</sequence>
<evidence type="ECO:0000259" key="2">
    <source>
        <dbReference type="Pfam" id="PF20938"/>
    </source>
</evidence>
<dbReference type="InParanoid" id="A0A3N4KGC8"/>
<dbReference type="PANTHER" id="PTHR35339">
    <property type="entry name" value="LINALOOL DEHYDRATASE_ISOMERASE DOMAIN-CONTAINING PROTEIN"/>
    <property type="match status" value="1"/>
</dbReference>
<reference evidence="3 4" key="1">
    <citation type="journal article" date="2018" name="Nat. Ecol. Evol.">
        <title>Pezizomycetes genomes reveal the molecular basis of ectomycorrhizal truffle lifestyle.</title>
        <authorList>
            <person name="Murat C."/>
            <person name="Payen T."/>
            <person name="Noel B."/>
            <person name="Kuo A."/>
            <person name="Morin E."/>
            <person name="Chen J."/>
            <person name="Kohler A."/>
            <person name="Krizsan K."/>
            <person name="Balestrini R."/>
            <person name="Da Silva C."/>
            <person name="Montanini B."/>
            <person name="Hainaut M."/>
            <person name="Levati E."/>
            <person name="Barry K.W."/>
            <person name="Belfiori B."/>
            <person name="Cichocki N."/>
            <person name="Clum A."/>
            <person name="Dockter R.B."/>
            <person name="Fauchery L."/>
            <person name="Guy J."/>
            <person name="Iotti M."/>
            <person name="Le Tacon F."/>
            <person name="Lindquist E.A."/>
            <person name="Lipzen A."/>
            <person name="Malagnac F."/>
            <person name="Mello A."/>
            <person name="Molinier V."/>
            <person name="Miyauchi S."/>
            <person name="Poulain J."/>
            <person name="Riccioni C."/>
            <person name="Rubini A."/>
            <person name="Sitrit Y."/>
            <person name="Splivallo R."/>
            <person name="Traeger S."/>
            <person name="Wang M."/>
            <person name="Zifcakova L."/>
            <person name="Wipf D."/>
            <person name="Zambonelli A."/>
            <person name="Paolocci F."/>
            <person name="Nowrousian M."/>
            <person name="Ottonello S."/>
            <person name="Baldrian P."/>
            <person name="Spatafora J.W."/>
            <person name="Henrissat B."/>
            <person name="Nagy L.G."/>
            <person name="Aury J.M."/>
            <person name="Wincker P."/>
            <person name="Grigoriev I.V."/>
            <person name="Bonfante P."/>
            <person name="Martin F.M."/>
        </authorList>
    </citation>
    <scope>NUCLEOTIDE SEQUENCE [LARGE SCALE GENOMIC DNA]</scope>
    <source>
        <strain evidence="3 4">CCBAS932</strain>
    </source>
</reference>
<dbReference type="PIRSF" id="PIRSF014753">
    <property type="entry name" value="UCP014753"/>
    <property type="match status" value="1"/>
</dbReference>
<organism evidence="3 4">
    <name type="scientific">Morchella conica CCBAS932</name>
    <dbReference type="NCBI Taxonomy" id="1392247"/>
    <lineage>
        <taxon>Eukaryota</taxon>
        <taxon>Fungi</taxon>
        <taxon>Dikarya</taxon>
        <taxon>Ascomycota</taxon>
        <taxon>Pezizomycotina</taxon>
        <taxon>Pezizomycetes</taxon>
        <taxon>Pezizales</taxon>
        <taxon>Morchellaceae</taxon>
        <taxon>Morchella</taxon>
    </lineage>
</organism>
<dbReference type="OrthoDB" id="5150166at2759"/>
<dbReference type="InterPro" id="IPR016624">
    <property type="entry name" value="UCP014753"/>
</dbReference>
<dbReference type="Pfam" id="PF10022">
    <property type="entry name" value="DUF2264"/>
    <property type="match status" value="1"/>
</dbReference>
<dbReference type="Pfam" id="PF20938">
    <property type="entry name" value="DUF2264_C"/>
    <property type="match status" value="1"/>
</dbReference>
<dbReference type="EMBL" id="ML119164">
    <property type="protein sequence ID" value="RPB08382.1"/>
    <property type="molecule type" value="Genomic_DNA"/>
</dbReference>
<protein>
    <submittedName>
        <fullName evidence="3">Uncharacterized protein</fullName>
    </submittedName>
</protein>
<dbReference type="Proteomes" id="UP000277580">
    <property type="component" value="Unassembled WGS sequence"/>
</dbReference>
<dbReference type="InterPro" id="IPR049237">
    <property type="entry name" value="DUF2264_C"/>
</dbReference>
<evidence type="ECO:0000259" key="1">
    <source>
        <dbReference type="Pfam" id="PF10022"/>
    </source>
</evidence>
<dbReference type="AlphaFoldDB" id="A0A3N4KGC8"/>
<name>A0A3N4KGC8_9PEZI</name>
<evidence type="ECO:0000313" key="3">
    <source>
        <dbReference type="EMBL" id="RPB08382.1"/>
    </source>
</evidence>
<gene>
    <name evidence="3" type="ORF">P167DRAFT_608769</name>
</gene>
<feature type="domain" description="DUF2264" evidence="1">
    <location>
        <begin position="15"/>
        <end position="363"/>
    </location>
</feature>
<dbReference type="InterPro" id="IPR049349">
    <property type="entry name" value="DUF2264_N"/>
</dbReference>
<proteinExistence type="predicted"/>
<feature type="domain" description="DUF2264" evidence="2">
    <location>
        <begin position="369"/>
        <end position="636"/>
    </location>
</feature>